<accession>X1BJK0</accession>
<dbReference type="EMBL" id="BART01021094">
    <property type="protein sequence ID" value="GAG96054.1"/>
    <property type="molecule type" value="Genomic_DNA"/>
</dbReference>
<comment type="caution">
    <text evidence="1">The sequence shown here is derived from an EMBL/GenBank/DDBJ whole genome shotgun (WGS) entry which is preliminary data.</text>
</comment>
<dbReference type="AlphaFoldDB" id="X1BJK0"/>
<protein>
    <submittedName>
        <fullName evidence="1">Uncharacterized protein</fullName>
    </submittedName>
</protein>
<name>X1BJK0_9ZZZZ</name>
<reference evidence="1" key="1">
    <citation type="journal article" date="2014" name="Front. Microbiol.">
        <title>High frequency of phylogenetically diverse reductive dehalogenase-homologous genes in deep subseafloor sedimentary metagenomes.</title>
        <authorList>
            <person name="Kawai M."/>
            <person name="Futagami T."/>
            <person name="Toyoda A."/>
            <person name="Takaki Y."/>
            <person name="Nishi S."/>
            <person name="Hori S."/>
            <person name="Arai W."/>
            <person name="Tsubouchi T."/>
            <person name="Morono Y."/>
            <person name="Uchiyama I."/>
            <person name="Ito T."/>
            <person name="Fujiyama A."/>
            <person name="Inagaki F."/>
            <person name="Takami H."/>
        </authorList>
    </citation>
    <scope>NUCLEOTIDE SEQUENCE</scope>
    <source>
        <strain evidence="1">Expedition CK06-06</strain>
    </source>
</reference>
<gene>
    <name evidence="1" type="ORF">S01H4_39020</name>
</gene>
<proteinExistence type="predicted"/>
<organism evidence="1">
    <name type="scientific">marine sediment metagenome</name>
    <dbReference type="NCBI Taxonomy" id="412755"/>
    <lineage>
        <taxon>unclassified sequences</taxon>
        <taxon>metagenomes</taxon>
        <taxon>ecological metagenomes</taxon>
    </lineage>
</organism>
<sequence>MSISIQCPKCGVVLNGSNKWCQDHIKKCKGKKPRGQTSIWQ</sequence>
<evidence type="ECO:0000313" key="1">
    <source>
        <dbReference type="EMBL" id="GAG96054.1"/>
    </source>
</evidence>